<dbReference type="CDD" id="cd15457">
    <property type="entry name" value="NADAR"/>
    <property type="match status" value="1"/>
</dbReference>
<accession>A0A9P5JZY0</accession>
<dbReference type="Gene3D" id="1.10.357.40">
    <property type="entry name" value="YbiA-like"/>
    <property type="match status" value="1"/>
</dbReference>
<reference evidence="5" key="1">
    <citation type="submission" date="2019-10" db="EMBL/GenBank/DDBJ databases">
        <authorList>
            <consortium name="DOE Joint Genome Institute"/>
            <person name="Kuo A."/>
            <person name="Miyauchi S."/>
            <person name="Kiss E."/>
            <person name="Drula E."/>
            <person name="Kohler A."/>
            <person name="Sanchez-Garcia M."/>
            <person name="Andreopoulos B."/>
            <person name="Barry K.W."/>
            <person name="Bonito G."/>
            <person name="Buee M."/>
            <person name="Carver A."/>
            <person name="Chen C."/>
            <person name="Cichocki N."/>
            <person name="Clum A."/>
            <person name="Culley D."/>
            <person name="Crous P.W."/>
            <person name="Fauchery L."/>
            <person name="Girlanda M."/>
            <person name="Hayes R."/>
            <person name="Keri Z."/>
            <person name="LaButti K."/>
            <person name="Lipzen A."/>
            <person name="Lombard V."/>
            <person name="Magnuson J."/>
            <person name="Maillard F."/>
            <person name="Morin E."/>
            <person name="Murat C."/>
            <person name="Nolan M."/>
            <person name="Ohm R."/>
            <person name="Pangilinan J."/>
            <person name="Pereira M."/>
            <person name="Perotto S."/>
            <person name="Peter M."/>
            <person name="Riley R."/>
            <person name="Sitrit Y."/>
            <person name="Stielow B."/>
            <person name="Szollosi G."/>
            <person name="Zifcakova L."/>
            <person name="Stursova M."/>
            <person name="Spatafora J.W."/>
            <person name="Tedersoo L."/>
            <person name="Vaario L.-M."/>
            <person name="Yamada A."/>
            <person name="Yan M."/>
            <person name="Wang P."/>
            <person name="Xu J."/>
            <person name="Bruns T."/>
            <person name="Baldrian P."/>
            <person name="Vilgalys R."/>
            <person name="Henrissat B."/>
            <person name="Grigoriev I.V."/>
            <person name="Hibbett D."/>
            <person name="Nagy L.G."/>
            <person name="Martin F.M."/>
        </authorList>
    </citation>
    <scope>NUCLEOTIDE SEQUENCE</scope>
    <source>
        <strain evidence="5">Prilba</strain>
    </source>
</reference>
<name>A0A9P5JZY0_9AGAM</name>
<dbReference type="OrthoDB" id="206452at2759"/>
<evidence type="ECO:0000313" key="6">
    <source>
        <dbReference type="Proteomes" id="UP000759537"/>
    </source>
</evidence>
<evidence type="ECO:0000313" key="4">
    <source>
        <dbReference type="EMBL" id="KAF8464214.1"/>
    </source>
</evidence>
<evidence type="ECO:0000313" key="3">
    <source>
        <dbReference type="EMBL" id="KAF8463411.1"/>
    </source>
</evidence>
<dbReference type="Proteomes" id="UP000759537">
    <property type="component" value="Unassembled WGS sequence"/>
</dbReference>
<evidence type="ECO:0000313" key="5">
    <source>
        <dbReference type="EMBL" id="KAF8471479.1"/>
    </source>
</evidence>
<organism evidence="5 6">
    <name type="scientific">Russula ochroleuca</name>
    <dbReference type="NCBI Taxonomy" id="152965"/>
    <lineage>
        <taxon>Eukaryota</taxon>
        <taxon>Fungi</taxon>
        <taxon>Dikarya</taxon>
        <taxon>Basidiomycota</taxon>
        <taxon>Agaricomycotina</taxon>
        <taxon>Agaricomycetes</taxon>
        <taxon>Russulales</taxon>
        <taxon>Russulaceae</taxon>
        <taxon>Russula</taxon>
    </lineage>
</organism>
<dbReference type="EMBL" id="WHVB01000058">
    <property type="protein sequence ID" value="KAF8464214.1"/>
    <property type="molecule type" value="Genomic_DNA"/>
</dbReference>
<feature type="domain" description="NADAR" evidence="1">
    <location>
        <begin position="29"/>
        <end position="155"/>
    </location>
</feature>
<dbReference type="InterPro" id="IPR037238">
    <property type="entry name" value="YbiA-like_sf"/>
</dbReference>
<dbReference type="SUPFAM" id="SSF143990">
    <property type="entry name" value="YbiA-like"/>
    <property type="match status" value="1"/>
</dbReference>
<dbReference type="EMBL" id="WHVB01000102">
    <property type="protein sequence ID" value="KAF8462188.1"/>
    <property type="molecule type" value="Genomic_DNA"/>
</dbReference>
<sequence length="160" mass="18558">MRGGGGPVQTPPLVIKFNRYGEFSWLLYYSPHSMLYEDKLYLTALHLFEARKFLPYRPDLAARVRRCEHVEQVTSISAELADFVRRDWNDIMLSAMDEVLYLKFCQHDDLRTLFLDTYPAELVYESRNPFWGGDGAGAGRNELGKSLTRVREWLRSGGDM</sequence>
<keyword evidence="6" id="KW-1185">Reference proteome</keyword>
<dbReference type="EMBL" id="WHVB01000023">
    <property type="protein sequence ID" value="KAF8471479.1"/>
    <property type="molecule type" value="Genomic_DNA"/>
</dbReference>
<dbReference type="AlphaFoldDB" id="A0A9P5JZY0"/>
<dbReference type="InterPro" id="IPR012816">
    <property type="entry name" value="NADAR"/>
</dbReference>
<dbReference type="EMBL" id="WHVB01000071">
    <property type="protein sequence ID" value="KAF8463411.1"/>
    <property type="molecule type" value="Genomic_DNA"/>
</dbReference>
<gene>
    <name evidence="5" type="ORF">DFH94DRAFT_637278</name>
    <name evidence="4" type="ORF">DFH94DRAFT_640246</name>
    <name evidence="3" type="ORF">DFH94DRAFT_640419</name>
    <name evidence="2" type="ORF">DFH94DRAFT_640747</name>
</gene>
<comment type="caution">
    <text evidence="5">The sequence shown here is derived from an EMBL/GenBank/DDBJ whole genome shotgun (WGS) entry which is preliminary data.</text>
</comment>
<proteinExistence type="predicted"/>
<protein>
    <recommendedName>
        <fullName evidence="1">NADAR domain-containing protein</fullName>
    </recommendedName>
</protein>
<evidence type="ECO:0000313" key="2">
    <source>
        <dbReference type="EMBL" id="KAF8462188.1"/>
    </source>
</evidence>
<evidence type="ECO:0000259" key="1">
    <source>
        <dbReference type="Pfam" id="PF08719"/>
    </source>
</evidence>
<dbReference type="Pfam" id="PF08719">
    <property type="entry name" value="NADAR"/>
    <property type="match status" value="1"/>
</dbReference>
<reference evidence="5" key="2">
    <citation type="journal article" date="2020" name="Nat. Commun.">
        <title>Large-scale genome sequencing of mycorrhizal fungi provides insights into the early evolution of symbiotic traits.</title>
        <authorList>
            <person name="Miyauchi S."/>
            <person name="Kiss E."/>
            <person name="Kuo A."/>
            <person name="Drula E."/>
            <person name="Kohler A."/>
            <person name="Sanchez-Garcia M."/>
            <person name="Morin E."/>
            <person name="Andreopoulos B."/>
            <person name="Barry K.W."/>
            <person name="Bonito G."/>
            <person name="Buee M."/>
            <person name="Carver A."/>
            <person name="Chen C."/>
            <person name="Cichocki N."/>
            <person name="Clum A."/>
            <person name="Culley D."/>
            <person name="Crous P.W."/>
            <person name="Fauchery L."/>
            <person name="Girlanda M."/>
            <person name="Hayes R.D."/>
            <person name="Keri Z."/>
            <person name="LaButti K."/>
            <person name="Lipzen A."/>
            <person name="Lombard V."/>
            <person name="Magnuson J."/>
            <person name="Maillard F."/>
            <person name="Murat C."/>
            <person name="Nolan M."/>
            <person name="Ohm R.A."/>
            <person name="Pangilinan J."/>
            <person name="Pereira M.F."/>
            <person name="Perotto S."/>
            <person name="Peter M."/>
            <person name="Pfister S."/>
            <person name="Riley R."/>
            <person name="Sitrit Y."/>
            <person name="Stielow J.B."/>
            <person name="Szollosi G."/>
            <person name="Zifcakova L."/>
            <person name="Stursova M."/>
            <person name="Spatafora J.W."/>
            <person name="Tedersoo L."/>
            <person name="Vaario L.M."/>
            <person name="Yamada A."/>
            <person name="Yan M."/>
            <person name="Wang P."/>
            <person name="Xu J."/>
            <person name="Bruns T."/>
            <person name="Baldrian P."/>
            <person name="Vilgalys R."/>
            <person name="Dunand C."/>
            <person name="Henrissat B."/>
            <person name="Grigoriev I.V."/>
            <person name="Hibbett D."/>
            <person name="Nagy L.G."/>
            <person name="Martin F.M."/>
        </authorList>
    </citation>
    <scope>NUCLEOTIDE SEQUENCE</scope>
    <source>
        <strain evidence="5">Prilba</strain>
    </source>
</reference>